<keyword evidence="6" id="KW-0630">Potassium</keyword>
<evidence type="ECO:0000259" key="12">
    <source>
        <dbReference type="Pfam" id="PF00520"/>
    </source>
</evidence>
<dbReference type="InterPro" id="IPR036770">
    <property type="entry name" value="Ankyrin_rpt-contain_sf"/>
</dbReference>
<accession>A0AA36JF98</accession>
<dbReference type="Pfam" id="PF00520">
    <property type="entry name" value="Ion_trans"/>
    <property type="match status" value="1"/>
</dbReference>
<keyword evidence="8" id="KW-0406">Ion transport</keyword>
<sequence>MDASPPSTAQPAQPEADEAPKPLLCQSYICSINNIVDVIATSPAAHFASRGISSAFVWCWLLRVGGSGAGVLSTRRGGSDHSHLDRMAGSLRTLRMVRLARMVRLLRVLRLAKVARHSEVISIVLESLFESLTGIFVLISFVSMWALVSATVVYAAESDVEDTMFESIPAALWWSMATISTVGYGDMVPQTAIGKLVGGASMLGGILITAISVAVITTSFTEHYQHRCQRAEVARLKHMAQKAQAMAERSAGEQEPQIHPSDRSNTQDIVAAWEQLEQEVQNHLLRVEAELIDRPLRQRTVDFSSNMALQCLQVRRSLCLQTSHNCRSRHCLGRCDWAEQYPFEFTARQEWALEELEKVIAATHRKVLLRPEGGLCREWLDLRSNRCEQRLQDLLQLLRSFSHETFATLNEAPMEHILELFQCIDSDLREYQFRIRELVQVYGMPLTCHHPITNHRPLDFAILQGRASSVRTLLALHATLQAADNGPALFVAAVQWGMEEVQEQLLRWAKSQDARNELFGAAQKGDALRCSQLVQMKVDPSCRDEPTGLSVLEWALPFAALEVLLPWADGSAKSSALFSAARAGLTAPLALLIAAHADVAARDAEGWTALDWATASGHEDFALELLHLGGPLLAQSCKRSVPALARVARNRHLWQLAGLLEYEPLIRAQEEFCQILTDPRTQLTDLLVRGHLQLNTPIGGETPLECCLRFQRPDLALQLLRWQADVAQVPGGAARVLDISRCLPFSEPCRELQFLLTSHLDQAERARPPPPPKVW</sequence>
<dbReference type="SUPFAM" id="SSF81324">
    <property type="entry name" value="Voltage-gated potassium channels"/>
    <property type="match status" value="1"/>
</dbReference>
<organism evidence="13 14">
    <name type="scientific">Effrenium voratum</name>
    <dbReference type="NCBI Taxonomy" id="2562239"/>
    <lineage>
        <taxon>Eukaryota</taxon>
        <taxon>Sar</taxon>
        <taxon>Alveolata</taxon>
        <taxon>Dinophyceae</taxon>
        <taxon>Suessiales</taxon>
        <taxon>Symbiodiniaceae</taxon>
        <taxon>Effrenium</taxon>
    </lineage>
</organism>
<dbReference type="InterPro" id="IPR002110">
    <property type="entry name" value="Ankyrin_rpt"/>
</dbReference>
<dbReference type="SMART" id="SM00248">
    <property type="entry name" value="ANK"/>
    <property type="match status" value="4"/>
</dbReference>
<dbReference type="EMBL" id="CAUJNA010003549">
    <property type="protein sequence ID" value="CAJ1404594.1"/>
    <property type="molecule type" value="Genomic_DNA"/>
</dbReference>
<feature type="transmembrane region" description="Helical" evidence="11">
    <location>
        <begin position="135"/>
        <end position="156"/>
    </location>
</feature>
<evidence type="ECO:0000256" key="9">
    <source>
        <dbReference type="ARBA" id="ARBA00023136"/>
    </source>
</evidence>
<dbReference type="Gene3D" id="1.25.40.20">
    <property type="entry name" value="Ankyrin repeat-containing domain"/>
    <property type="match status" value="2"/>
</dbReference>
<evidence type="ECO:0000256" key="5">
    <source>
        <dbReference type="ARBA" id="ARBA00022826"/>
    </source>
</evidence>
<dbReference type="Proteomes" id="UP001178507">
    <property type="component" value="Unassembled WGS sequence"/>
</dbReference>
<feature type="domain" description="Ion transport" evidence="12">
    <location>
        <begin position="26"/>
        <end position="226"/>
    </location>
</feature>
<reference evidence="13" key="1">
    <citation type="submission" date="2023-08" db="EMBL/GenBank/DDBJ databases">
        <authorList>
            <person name="Chen Y."/>
            <person name="Shah S."/>
            <person name="Dougan E. K."/>
            <person name="Thang M."/>
            <person name="Chan C."/>
        </authorList>
    </citation>
    <scope>NUCLEOTIDE SEQUENCE</scope>
</reference>
<dbReference type="SUPFAM" id="SSF48403">
    <property type="entry name" value="Ankyrin repeat"/>
    <property type="match status" value="1"/>
</dbReference>
<name>A0AA36JF98_9DINO</name>
<evidence type="ECO:0000256" key="4">
    <source>
        <dbReference type="ARBA" id="ARBA00022692"/>
    </source>
</evidence>
<dbReference type="GO" id="GO:0001508">
    <property type="term" value="P:action potential"/>
    <property type="evidence" value="ECO:0007669"/>
    <property type="project" value="TreeGrafter"/>
</dbReference>
<dbReference type="Gene3D" id="1.10.287.70">
    <property type="match status" value="1"/>
</dbReference>
<evidence type="ECO:0000256" key="3">
    <source>
        <dbReference type="ARBA" id="ARBA00022538"/>
    </source>
</evidence>
<protein>
    <recommendedName>
        <fullName evidence="12">Ion transport domain-containing protein</fullName>
    </recommendedName>
</protein>
<dbReference type="GO" id="GO:0005249">
    <property type="term" value="F:voltage-gated potassium channel activity"/>
    <property type="evidence" value="ECO:0007669"/>
    <property type="project" value="InterPro"/>
</dbReference>
<evidence type="ECO:0000256" key="6">
    <source>
        <dbReference type="ARBA" id="ARBA00022958"/>
    </source>
</evidence>
<keyword evidence="2" id="KW-0813">Transport</keyword>
<dbReference type="PRINTS" id="PR00169">
    <property type="entry name" value="KCHANNEL"/>
</dbReference>
<evidence type="ECO:0000313" key="13">
    <source>
        <dbReference type="EMBL" id="CAJ1404594.1"/>
    </source>
</evidence>
<dbReference type="AlphaFoldDB" id="A0AA36JF98"/>
<keyword evidence="3" id="KW-0633">Potassium transport</keyword>
<dbReference type="InterPro" id="IPR005821">
    <property type="entry name" value="Ion_trans_dom"/>
</dbReference>
<evidence type="ECO:0000256" key="11">
    <source>
        <dbReference type="SAM" id="Phobius"/>
    </source>
</evidence>
<dbReference type="GO" id="GO:0008076">
    <property type="term" value="C:voltage-gated potassium channel complex"/>
    <property type="evidence" value="ECO:0007669"/>
    <property type="project" value="InterPro"/>
</dbReference>
<proteinExistence type="predicted"/>
<dbReference type="PANTHER" id="PTHR11537">
    <property type="entry name" value="VOLTAGE-GATED POTASSIUM CHANNEL"/>
    <property type="match status" value="1"/>
</dbReference>
<comment type="subcellular location">
    <subcellularLocation>
        <location evidence="1">Membrane</location>
        <topology evidence="1">Multi-pass membrane protein</topology>
    </subcellularLocation>
</comment>
<comment type="caution">
    <text evidence="13">The sequence shown here is derived from an EMBL/GenBank/DDBJ whole genome shotgun (WGS) entry which is preliminary data.</text>
</comment>
<feature type="transmembrane region" description="Helical" evidence="11">
    <location>
        <begin position="196"/>
        <end position="220"/>
    </location>
</feature>
<keyword evidence="7 11" id="KW-1133">Transmembrane helix</keyword>
<keyword evidence="14" id="KW-1185">Reference proteome</keyword>
<evidence type="ECO:0000256" key="2">
    <source>
        <dbReference type="ARBA" id="ARBA00022448"/>
    </source>
</evidence>
<evidence type="ECO:0000256" key="7">
    <source>
        <dbReference type="ARBA" id="ARBA00022989"/>
    </source>
</evidence>
<dbReference type="PANTHER" id="PTHR11537:SF254">
    <property type="entry name" value="POTASSIUM VOLTAGE-GATED CHANNEL PROTEIN SHAB"/>
    <property type="match status" value="1"/>
</dbReference>
<evidence type="ECO:0000313" key="14">
    <source>
        <dbReference type="Proteomes" id="UP001178507"/>
    </source>
</evidence>
<keyword evidence="9 11" id="KW-0472">Membrane</keyword>
<gene>
    <name evidence="13" type="ORF">EVOR1521_LOCUS27013</name>
</gene>
<keyword evidence="4 11" id="KW-0812">Transmembrane</keyword>
<keyword evidence="5" id="KW-0631">Potassium channel</keyword>
<evidence type="ECO:0000256" key="1">
    <source>
        <dbReference type="ARBA" id="ARBA00004141"/>
    </source>
</evidence>
<dbReference type="InterPro" id="IPR028325">
    <property type="entry name" value="VG_K_chnl"/>
</dbReference>
<evidence type="ECO:0000256" key="8">
    <source>
        <dbReference type="ARBA" id="ARBA00023065"/>
    </source>
</evidence>
<keyword evidence="10" id="KW-0407">Ion channel</keyword>
<evidence type="ECO:0000256" key="10">
    <source>
        <dbReference type="ARBA" id="ARBA00023303"/>
    </source>
</evidence>